<keyword evidence="3" id="KW-1185">Reference proteome</keyword>
<evidence type="ECO:0000256" key="1">
    <source>
        <dbReference type="SAM" id="Phobius"/>
    </source>
</evidence>
<gene>
    <name evidence="2" type="ORF">LTRI10_LOCUS31994</name>
</gene>
<name>A0AAV2F032_9ROSI</name>
<keyword evidence="1" id="KW-0812">Transmembrane</keyword>
<dbReference type="EMBL" id="OZ034818">
    <property type="protein sequence ID" value="CAL1391262.1"/>
    <property type="molecule type" value="Genomic_DNA"/>
</dbReference>
<dbReference type="Proteomes" id="UP001497516">
    <property type="component" value="Chromosome 5"/>
</dbReference>
<reference evidence="2 3" key="1">
    <citation type="submission" date="2024-04" db="EMBL/GenBank/DDBJ databases">
        <authorList>
            <person name="Fracassetti M."/>
        </authorList>
    </citation>
    <scope>NUCLEOTIDE SEQUENCE [LARGE SCALE GENOMIC DNA]</scope>
</reference>
<organism evidence="2 3">
    <name type="scientific">Linum trigynum</name>
    <dbReference type="NCBI Taxonomy" id="586398"/>
    <lineage>
        <taxon>Eukaryota</taxon>
        <taxon>Viridiplantae</taxon>
        <taxon>Streptophyta</taxon>
        <taxon>Embryophyta</taxon>
        <taxon>Tracheophyta</taxon>
        <taxon>Spermatophyta</taxon>
        <taxon>Magnoliopsida</taxon>
        <taxon>eudicotyledons</taxon>
        <taxon>Gunneridae</taxon>
        <taxon>Pentapetalae</taxon>
        <taxon>rosids</taxon>
        <taxon>fabids</taxon>
        <taxon>Malpighiales</taxon>
        <taxon>Linaceae</taxon>
        <taxon>Linum</taxon>
    </lineage>
</organism>
<sequence>MTYYLSLVAYYIYFNSAKVAYLASLLALSLFYVVLGSAGDRHAPEPPPIPAAGWPFIDQQQLRNLVALYLQLDDGFGPSSQLHHHNSNHTYYGRLPSAAGGVAGY</sequence>
<proteinExistence type="predicted"/>
<evidence type="ECO:0000313" key="3">
    <source>
        <dbReference type="Proteomes" id="UP001497516"/>
    </source>
</evidence>
<evidence type="ECO:0000313" key="2">
    <source>
        <dbReference type="EMBL" id="CAL1391262.1"/>
    </source>
</evidence>
<keyword evidence="1" id="KW-1133">Transmembrane helix</keyword>
<accession>A0AAV2F032</accession>
<dbReference type="AlphaFoldDB" id="A0AAV2F032"/>
<keyword evidence="1" id="KW-0472">Membrane</keyword>
<feature type="transmembrane region" description="Helical" evidence="1">
    <location>
        <begin position="12"/>
        <end position="35"/>
    </location>
</feature>
<protein>
    <submittedName>
        <fullName evidence="2">Uncharacterized protein</fullName>
    </submittedName>
</protein>